<reference evidence="9" key="2">
    <citation type="journal article" date="2024" name="Antonie Van Leeuwenhoek">
        <title>Roseihalotalea indica gen. nov., sp. nov., a halophilic Bacteroidetes from mesopelagic Southwest Indian Ocean with higher carbohydrate metabolic potential.</title>
        <authorList>
            <person name="Chen B."/>
            <person name="Zhang M."/>
            <person name="Lin D."/>
            <person name="Ye J."/>
            <person name="Tang K."/>
        </authorList>
    </citation>
    <scope>NUCLEOTIDE SEQUENCE</scope>
    <source>
        <strain evidence="9">TK19036</strain>
    </source>
</reference>
<feature type="transmembrane region" description="Helical" evidence="6">
    <location>
        <begin position="381"/>
        <end position="407"/>
    </location>
</feature>
<dbReference type="InterPro" id="IPR003838">
    <property type="entry name" value="ABC3_permease_C"/>
</dbReference>
<accession>A0AA49JJL7</accession>
<dbReference type="AlphaFoldDB" id="A0AA49JJL7"/>
<dbReference type="GO" id="GO:0022857">
    <property type="term" value="F:transmembrane transporter activity"/>
    <property type="evidence" value="ECO:0007669"/>
    <property type="project" value="TreeGrafter"/>
</dbReference>
<dbReference type="InterPro" id="IPR025857">
    <property type="entry name" value="MacB_PCD"/>
</dbReference>
<feature type="domain" description="ABC3 transporter permease C-terminal" evidence="7">
    <location>
        <begin position="294"/>
        <end position="408"/>
    </location>
</feature>
<feature type="domain" description="MacB-like periplasmic core" evidence="8">
    <location>
        <begin position="20"/>
        <end position="242"/>
    </location>
</feature>
<dbReference type="Pfam" id="PF12704">
    <property type="entry name" value="MacB_PCD"/>
    <property type="match status" value="2"/>
</dbReference>
<dbReference type="PANTHER" id="PTHR30572">
    <property type="entry name" value="MEMBRANE COMPONENT OF TRANSPORTER-RELATED"/>
    <property type="match status" value="1"/>
</dbReference>
<evidence type="ECO:0000256" key="5">
    <source>
        <dbReference type="ARBA" id="ARBA00023136"/>
    </source>
</evidence>
<feature type="transmembrane region" description="Helical" evidence="6">
    <location>
        <begin position="288"/>
        <end position="310"/>
    </location>
</feature>
<feature type="transmembrane region" description="Helical" evidence="6">
    <location>
        <begin position="768"/>
        <end position="790"/>
    </location>
</feature>
<evidence type="ECO:0000313" key="9">
    <source>
        <dbReference type="EMBL" id="WKN39851.1"/>
    </source>
</evidence>
<evidence type="ECO:0000259" key="7">
    <source>
        <dbReference type="Pfam" id="PF02687"/>
    </source>
</evidence>
<keyword evidence="5 6" id="KW-0472">Membrane</keyword>
<sequence length="804" mass="91219">MIHNFFTTAYRVLRKNIGFSLINIFGLSLSLAVFMLILQFVSFELSYDAFHQNKEHIYRVESQFFKNGELTDDWASSSTGYGLAMQEAFPEIEAMTRLYKWNSERVVQYEDVKFREANVVAADASFFSFFSFPLIEGNPKKVLSDPNTVVISESYRKKYFGNKNPLGKTIKISDVQRTYICEVTGVFADFPANSHLHYDIIYSWATVASHWKTMDTFWYKHSAYTYVSLPSADAARHIEQQFPALAEKHKTEEALKDLVWGVELTPLLDIHLNAWKAEEVEVKGSWKAVWFLSVMALLIMLIAWINYTNLSTIKSIERTREVGVKKAMGIGRSSLMMQFLAESAVVSLLATVVAVGLTLLFHQLLAQVAGVSFPLRITPEIVLIFLALLLLGVIASGSYPAIVLASLQPVKALKGDTRNSVGGNLLRKALITFQFAASIVLISVTYLIYQQLQYMKTQDTGIATEQTIVINAPVATDNYYEYLESFKQELLHQSSVKNVTYSSSVPGHEVGMFLSNKRKGSEENKLYEMLRTDYEYLDTYELNILQGRNFSRNFKTDEQTIILNEEAVAALGFTSAEEALQQEVYLETSSTPFKIIGVAENFHQTSLENPFTPIMIFISPDFRWIPYNYLSIKLSGSEVPTTIANIEDRWNRYFPASPMDYYFLDGFFARQYANEEFYEKIFIAASVFAVFISCLGLFGLTYYTVVLKRKEIGVRKVLGASSADLVSLLSRNYVYLLGLALLLATPVSYFILHQWLQNYTFRIELGALVFLLPLLLLLPIVLFTVGSLTFKATRVNPTQALRCE</sequence>
<keyword evidence="4 6" id="KW-1133">Transmembrane helix</keyword>
<feature type="domain" description="ABC3 transporter permease C-terminal" evidence="7">
    <location>
        <begin position="684"/>
        <end position="797"/>
    </location>
</feature>
<evidence type="ECO:0000256" key="2">
    <source>
        <dbReference type="ARBA" id="ARBA00022475"/>
    </source>
</evidence>
<evidence type="ECO:0000256" key="3">
    <source>
        <dbReference type="ARBA" id="ARBA00022692"/>
    </source>
</evidence>
<protein>
    <submittedName>
        <fullName evidence="9">ABC transporter permease</fullName>
    </submittedName>
</protein>
<organism evidence="9">
    <name type="scientific">Roseihalotalea indica</name>
    <dbReference type="NCBI Taxonomy" id="2867963"/>
    <lineage>
        <taxon>Bacteria</taxon>
        <taxon>Pseudomonadati</taxon>
        <taxon>Bacteroidota</taxon>
        <taxon>Cytophagia</taxon>
        <taxon>Cytophagales</taxon>
        <taxon>Catalimonadaceae</taxon>
        <taxon>Roseihalotalea</taxon>
    </lineage>
</organism>
<name>A0AA49JJL7_9BACT</name>
<dbReference type="InterPro" id="IPR050250">
    <property type="entry name" value="Macrolide_Exporter_MacB"/>
</dbReference>
<dbReference type="Pfam" id="PF02687">
    <property type="entry name" value="FtsX"/>
    <property type="match status" value="2"/>
</dbReference>
<comment type="subcellular location">
    <subcellularLocation>
        <location evidence="1">Cell membrane</location>
        <topology evidence="1">Multi-pass membrane protein</topology>
    </subcellularLocation>
</comment>
<keyword evidence="2" id="KW-1003">Cell membrane</keyword>
<feature type="domain" description="MacB-like periplasmic core" evidence="8">
    <location>
        <begin position="438"/>
        <end position="636"/>
    </location>
</feature>
<gene>
    <name evidence="9" type="ORF">K4G66_14240</name>
</gene>
<feature type="transmembrane region" description="Helical" evidence="6">
    <location>
        <begin position="339"/>
        <end position="361"/>
    </location>
</feature>
<reference evidence="9" key="1">
    <citation type="journal article" date="2023" name="Comput. Struct. Biotechnol. J.">
        <title>Discovery of a novel marine Bacteroidetes with a rich repertoire of carbohydrate-active enzymes.</title>
        <authorList>
            <person name="Chen B."/>
            <person name="Liu G."/>
            <person name="Chen Q."/>
            <person name="Wang H."/>
            <person name="Liu L."/>
            <person name="Tang K."/>
        </authorList>
    </citation>
    <scope>NUCLEOTIDE SEQUENCE</scope>
    <source>
        <strain evidence="9">TK19036</strain>
    </source>
</reference>
<feature type="transmembrane region" description="Helical" evidence="6">
    <location>
        <begin position="681"/>
        <end position="706"/>
    </location>
</feature>
<feature type="transmembrane region" description="Helical" evidence="6">
    <location>
        <begin position="428"/>
        <end position="449"/>
    </location>
</feature>
<keyword evidence="3 6" id="KW-0812">Transmembrane</keyword>
<evidence type="ECO:0000256" key="1">
    <source>
        <dbReference type="ARBA" id="ARBA00004651"/>
    </source>
</evidence>
<proteinExistence type="predicted"/>
<evidence type="ECO:0000256" key="6">
    <source>
        <dbReference type="SAM" id="Phobius"/>
    </source>
</evidence>
<dbReference type="PANTHER" id="PTHR30572:SF18">
    <property type="entry name" value="ABC-TYPE MACROLIDE FAMILY EXPORT SYSTEM PERMEASE COMPONENT 2"/>
    <property type="match status" value="1"/>
</dbReference>
<dbReference type="GO" id="GO:0005886">
    <property type="term" value="C:plasma membrane"/>
    <property type="evidence" value="ECO:0007669"/>
    <property type="project" value="UniProtKB-SubCell"/>
</dbReference>
<dbReference type="EMBL" id="CP120682">
    <property type="protein sequence ID" value="WKN39851.1"/>
    <property type="molecule type" value="Genomic_DNA"/>
</dbReference>
<evidence type="ECO:0000256" key="4">
    <source>
        <dbReference type="ARBA" id="ARBA00022989"/>
    </source>
</evidence>
<feature type="transmembrane region" description="Helical" evidence="6">
    <location>
        <begin position="733"/>
        <end position="756"/>
    </location>
</feature>
<feature type="transmembrane region" description="Helical" evidence="6">
    <location>
        <begin position="21"/>
        <end position="41"/>
    </location>
</feature>
<evidence type="ECO:0000259" key="8">
    <source>
        <dbReference type="Pfam" id="PF12704"/>
    </source>
</evidence>